<evidence type="ECO:0000313" key="5">
    <source>
        <dbReference type="EMBL" id="GHB21866.1"/>
    </source>
</evidence>
<dbReference type="Pfam" id="PF00106">
    <property type="entry name" value="adh_short"/>
    <property type="match status" value="1"/>
</dbReference>
<keyword evidence="2" id="KW-0560">Oxidoreductase</keyword>
<dbReference type="PANTHER" id="PTHR44196">
    <property type="entry name" value="DEHYDROGENASE/REDUCTASE SDR FAMILY MEMBER 7B"/>
    <property type="match status" value="1"/>
</dbReference>
<dbReference type="Proteomes" id="UP000646745">
    <property type="component" value="Unassembled WGS sequence"/>
</dbReference>
<feature type="domain" description="Ketoreductase" evidence="4">
    <location>
        <begin position="6"/>
        <end position="181"/>
    </location>
</feature>
<dbReference type="InterPro" id="IPR057326">
    <property type="entry name" value="KR_dom"/>
</dbReference>
<evidence type="ECO:0000256" key="1">
    <source>
        <dbReference type="ARBA" id="ARBA00006484"/>
    </source>
</evidence>
<accession>A0ABQ3E1C6</accession>
<evidence type="ECO:0000313" key="6">
    <source>
        <dbReference type="Proteomes" id="UP000646745"/>
    </source>
</evidence>
<dbReference type="PANTHER" id="PTHR44196:SF1">
    <property type="entry name" value="DEHYDROGENASE_REDUCTASE SDR FAMILY MEMBER 7B"/>
    <property type="match status" value="1"/>
</dbReference>
<evidence type="ECO:0000256" key="3">
    <source>
        <dbReference type="RuleBase" id="RU000363"/>
    </source>
</evidence>
<dbReference type="InterPro" id="IPR002347">
    <property type="entry name" value="SDR_fam"/>
</dbReference>
<protein>
    <submittedName>
        <fullName evidence="5">Short chain dehydrogenase</fullName>
    </submittedName>
</protein>
<dbReference type="InterPro" id="IPR020904">
    <property type="entry name" value="Sc_DH/Rdtase_CS"/>
</dbReference>
<dbReference type="CDD" id="cd05233">
    <property type="entry name" value="SDR_c"/>
    <property type="match status" value="1"/>
</dbReference>
<evidence type="ECO:0000256" key="2">
    <source>
        <dbReference type="ARBA" id="ARBA00023002"/>
    </source>
</evidence>
<keyword evidence="6" id="KW-1185">Reference proteome</keyword>
<gene>
    <name evidence="5" type="ORF">GCM10009038_20950</name>
</gene>
<name>A0ABQ3E1C6_9GAMM</name>
<dbReference type="SMART" id="SM00822">
    <property type="entry name" value="PKS_KR"/>
    <property type="match status" value="1"/>
</dbReference>
<dbReference type="SUPFAM" id="SSF51735">
    <property type="entry name" value="NAD(P)-binding Rossmann-fold domains"/>
    <property type="match status" value="1"/>
</dbReference>
<dbReference type="PRINTS" id="PR00080">
    <property type="entry name" value="SDRFAMILY"/>
</dbReference>
<evidence type="ECO:0000259" key="4">
    <source>
        <dbReference type="SMART" id="SM00822"/>
    </source>
</evidence>
<reference evidence="6" key="1">
    <citation type="journal article" date="2019" name="Int. J. Syst. Evol. Microbiol.">
        <title>The Global Catalogue of Microorganisms (GCM) 10K type strain sequencing project: providing services to taxonomists for standard genome sequencing and annotation.</title>
        <authorList>
            <consortium name="The Broad Institute Genomics Platform"/>
            <consortium name="The Broad Institute Genome Sequencing Center for Infectious Disease"/>
            <person name="Wu L."/>
            <person name="Ma J."/>
        </authorList>
    </citation>
    <scope>NUCLEOTIDE SEQUENCE [LARGE SCALE GENOMIC DNA]</scope>
    <source>
        <strain evidence="6">KCTC 32998</strain>
    </source>
</reference>
<proteinExistence type="inferred from homology"/>
<dbReference type="NCBIfam" id="NF006565">
    <property type="entry name" value="PRK09072.1"/>
    <property type="match status" value="1"/>
</dbReference>
<dbReference type="EMBL" id="BMZI01000004">
    <property type="protein sequence ID" value="GHB21866.1"/>
    <property type="molecule type" value="Genomic_DNA"/>
</dbReference>
<organism evidence="5 6">
    <name type="scientific">Salinicola rhizosphaerae</name>
    <dbReference type="NCBI Taxonomy" id="1443141"/>
    <lineage>
        <taxon>Bacteria</taxon>
        <taxon>Pseudomonadati</taxon>
        <taxon>Pseudomonadota</taxon>
        <taxon>Gammaproteobacteria</taxon>
        <taxon>Oceanospirillales</taxon>
        <taxon>Halomonadaceae</taxon>
        <taxon>Salinicola</taxon>
    </lineage>
</organism>
<dbReference type="RefSeq" id="WP_189444625.1">
    <property type="nucleotide sequence ID" value="NZ_BMZI01000004.1"/>
</dbReference>
<dbReference type="PROSITE" id="PS00061">
    <property type="entry name" value="ADH_SHORT"/>
    <property type="match status" value="1"/>
</dbReference>
<dbReference type="PRINTS" id="PR00081">
    <property type="entry name" value="GDHRDH"/>
</dbReference>
<sequence>MRWSDRCVLVTGATGGIGRELVSILTDRGAKLVVAGRNVDALRALAAQAPERIQTVAADIGITSERRRIVQAAEIARVDMIINAAGINHFGMFEEQHAEQIERMVMTNVTATLLVTQALLPRLLRHDAAWIVNVGSAFGAIGHPGYSVYCATKFALRGFSQALRRELTDTPVRVLHIAPRATRTEMNDANVDALNTALGNSVDAPREVANAIVRDIEKGTKDRQIGWPECLLVRLNGLLPGIVDRALKKRLQTIQRHARQPSITP</sequence>
<comment type="similarity">
    <text evidence="1 3">Belongs to the short-chain dehydrogenases/reductases (SDR) family.</text>
</comment>
<dbReference type="Gene3D" id="3.40.50.720">
    <property type="entry name" value="NAD(P)-binding Rossmann-like Domain"/>
    <property type="match status" value="1"/>
</dbReference>
<dbReference type="InterPro" id="IPR036291">
    <property type="entry name" value="NAD(P)-bd_dom_sf"/>
</dbReference>
<comment type="caution">
    <text evidence="5">The sequence shown here is derived from an EMBL/GenBank/DDBJ whole genome shotgun (WGS) entry which is preliminary data.</text>
</comment>